<dbReference type="PANTHER" id="PTHR43775:SF21">
    <property type="entry name" value="NON-REDUCING POLYKETIDE SYNTHASE AUSA-RELATED"/>
    <property type="match status" value="1"/>
</dbReference>
<comment type="caution">
    <text evidence="7">Lacks conserved residue(s) required for the propagation of feature annotation.</text>
</comment>
<dbReference type="InterPro" id="IPR014043">
    <property type="entry name" value="Acyl_transferase_dom"/>
</dbReference>
<dbReference type="Gene3D" id="3.40.47.10">
    <property type="match status" value="1"/>
</dbReference>
<dbReference type="GO" id="GO:0044550">
    <property type="term" value="P:secondary metabolite biosynthetic process"/>
    <property type="evidence" value="ECO:0007669"/>
    <property type="project" value="TreeGrafter"/>
</dbReference>
<dbReference type="Pfam" id="PF18558">
    <property type="entry name" value="HTH_51"/>
    <property type="match status" value="1"/>
</dbReference>
<dbReference type="GO" id="GO:0031177">
    <property type="term" value="F:phosphopantetheine binding"/>
    <property type="evidence" value="ECO:0007669"/>
    <property type="project" value="InterPro"/>
</dbReference>
<evidence type="ECO:0000256" key="7">
    <source>
        <dbReference type="PROSITE-ProRule" id="PRU01363"/>
    </source>
</evidence>
<dbReference type="GO" id="GO:0004315">
    <property type="term" value="F:3-oxoacyl-[acyl-carrier-protein] synthase activity"/>
    <property type="evidence" value="ECO:0007669"/>
    <property type="project" value="InterPro"/>
</dbReference>
<keyword evidence="5" id="KW-0808">Transferase</keyword>
<feature type="domain" description="PKS/mFAS DH" evidence="11">
    <location>
        <begin position="1225"/>
        <end position="1531"/>
    </location>
</feature>
<dbReference type="InterPro" id="IPR018201">
    <property type="entry name" value="Ketoacyl_synth_AS"/>
</dbReference>
<dbReference type="InterPro" id="IPR029063">
    <property type="entry name" value="SAM-dependent_MTases_sf"/>
</dbReference>
<accession>A0A5N5D0B0</accession>
<dbReference type="Pfam" id="PF08242">
    <property type="entry name" value="Methyltransf_12"/>
    <property type="match status" value="1"/>
</dbReference>
<dbReference type="PROSITE" id="PS50075">
    <property type="entry name" value="CARRIER"/>
    <property type="match status" value="2"/>
</dbReference>
<dbReference type="PANTHER" id="PTHR43775">
    <property type="entry name" value="FATTY ACID SYNTHASE"/>
    <property type="match status" value="1"/>
</dbReference>
<gene>
    <name evidence="12" type="primary">andM</name>
    <name evidence="12" type="ORF">DBV05_g10254</name>
</gene>
<evidence type="ECO:0000256" key="3">
    <source>
        <dbReference type="ARBA" id="ARBA00022553"/>
    </source>
</evidence>
<dbReference type="InterPro" id="IPR032088">
    <property type="entry name" value="SAT"/>
</dbReference>
<dbReference type="InterPro" id="IPR014030">
    <property type="entry name" value="Ketoacyl_synth_N"/>
</dbReference>
<dbReference type="InterPro" id="IPR016039">
    <property type="entry name" value="Thiolase-like"/>
</dbReference>
<dbReference type="Gene3D" id="3.30.70.3290">
    <property type="match status" value="1"/>
</dbReference>
<dbReference type="EMBL" id="VCHE01000112">
    <property type="protein sequence ID" value="KAB2571089.1"/>
    <property type="molecule type" value="Genomic_DNA"/>
</dbReference>
<feature type="domain" description="Carrier" evidence="9">
    <location>
        <begin position="1578"/>
        <end position="1656"/>
    </location>
</feature>
<evidence type="ECO:0000313" key="13">
    <source>
        <dbReference type="Proteomes" id="UP000325902"/>
    </source>
</evidence>
<evidence type="ECO:0000259" key="10">
    <source>
        <dbReference type="PROSITE" id="PS52004"/>
    </source>
</evidence>
<dbReference type="SMART" id="SM00827">
    <property type="entry name" value="PKS_AT"/>
    <property type="match status" value="1"/>
</dbReference>
<dbReference type="Pfam" id="PF02801">
    <property type="entry name" value="Ketoacyl-synt_C"/>
    <property type="match status" value="1"/>
</dbReference>
<evidence type="ECO:0000256" key="6">
    <source>
        <dbReference type="ARBA" id="ARBA00023268"/>
    </source>
</evidence>
<feature type="region of interest" description="Disordered" evidence="8">
    <location>
        <begin position="358"/>
        <end position="378"/>
    </location>
</feature>
<evidence type="ECO:0000256" key="4">
    <source>
        <dbReference type="ARBA" id="ARBA00022603"/>
    </source>
</evidence>
<evidence type="ECO:0000256" key="8">
    <source>
        <dbReference type="SAM" id="MobiDB-lite"/>
    </source>
</evidence>
<dbReference type="Pfam" id="PF00109">
    <property type="entry name" value="ketoacyl-synt"/>
    <property type="match status" value="1"/>
</dbReference>
<sequence>MLLVATEPSLERVAAAPLLQGLADWITSDNSSALPFTEATTGNTLLAVLTVLAHILEYMTYLKHGHDGQLTDGEGDAHLDALKGVRDGGIQGLCIGLLSATALACSQTRAEVARHGAIAIRLALCVGAFVDLDDVQASEPTLCVSARWSPAEGDRGREIFEDVLDSYPQAYVAVTTDVSTATITAPKSVGMALIRCLEEKGIATKQLDLRGRYHHPHHEMAFKKLVDLCAAEPMFRFPKGRLPLVPLRRNDSGKVLTDEMPLHEMALCCILVKQADWHATMTSSVAAMAQEATELPKSKRRALLLGPVDCVPRSLSLRLIRPVVGMPYDYPDQAIAIVGASCRFPGSESLPQFWDTIRSGKSTAGGPPGERGYSSRKSNEEAFRGNYLETAGSFDHSFFRKSPREALYMDPQHRIALELAYEALESAEYFGPCGAASDDVGCFVGVSSSDYADNVSARAPTAFSFTGTARAFAAGRISHFFGWTGPALVVDTACSSSAVAVHMACKAVQSGECAMALAGGVNVMASPRSHQDLGGAAFLSASGGQCRPFDAAADGYCRSEGGGFVLLKRLSAAVADGDRVLGVLAASAVNTNKGSSAITVPSAASQSALYRRVLATAGMHPLHVSYVEAHGTGTQRGDPVECESIRAVFGAPRRASSLPPLRLASVKGNIGHSEAASGVAALVKVLLMLQHRQIPPQASFAVPNPAISLDSAAMEIPQQLQPWHEAFRAACVNNYGASGSNAAMVVCQPPPAQPVTASLPAGVLKYPFLIAAHSADSLRRQCRVLADFVEAQHAADGASLLASIAFHLAQRQNPRLRHRRSFAAQSIEELKACLDGLDDAALQAPDSPKPVVLLFAGQTGHRVRLSEEAWRSSLLLQHHLARCDRALQAAGLHSLFPRIFGTEPIEDLADVHCMLFALQYASARSWLDAGLQVKKLVGHSLGQLTALCVAGALSLDDAVKMISGRAALIQRRWGAERGCMLSVAADAATVQALAAQSHSSIEVACYNSPSDHVVVGPDAAVSAFEEAARSSGHCVKRLAITHGFHSQMVDSIMEDYRALLQGLEFLPATIPIEACSKTDGSSWATVTPDMVAQQSRDPVYFADAIARVDEELGSCIWLEAGSGSAAVSMARRTLAKSGSPSSHRFYTAGLHGPEPTQSLADTTLGLWNEGVRVQFWPFHPSQRSCFASLELPSYQFQKTHHWLEYIDRHEDLTRPNCQEQPQESPKLLSFSGCQRHGDAQTAEFTINQHSDEYSALVRGRTVLGHTLSPASTWLESATRAIAILSGSPANLSLEVEQLKLHAPFGLDPRRRLRLTLQKHSHCSWKFAVSSNALDDDEHVRLQASGIIKLPEPGRAPTFEPLILRLVDYERCLRLRQDPEASAVHGAFVKKVLGRVAIYSDAYFGIQSVTSRGLEAVGDVTMPEIASQGYAGTALNPPTFDNFLLVAELHAGVLGACQSDKIYICNGIDAIIPQAGCGDQEEQGPWTVYSKLNLKSDATVLSDIFVFNARQKTLFLAILGASFSAVPETSLKKALEAMNGNERKLMGTVDVYSSFVDPEALPTTPKPRAQETSCSAESSLAFEVHATVKALLHEVTGVSCEGTDQTTCLSDLGVDSLSAIELQARIKDTFSAEIPVRQYFDQDKSFDSLCQEICSTLHPRPAVVSPVPQLCLSEAEDSSGPPTTPASVETFDQEPIAVRLSNLLAEHLNCPDGISQDMPLGDMGMDSLVAIQLKSDMESMFGKRPKLLEIDERCTFSDLLDIIGREDTTGQLTRGLATTTMTNSKAIVSTHRNHYSTSIDSNTGSPSVSSEPHFILQALAEFGHIKKNYVQFAQQTGWAGFFSDVHPAQDSLALAYVSEGFSALGCDLHALPAGAVLPPIPHLPKHARLVSVLLDFVCDAGLAIRSGDGSSGGSSLVRTAVPAPSATAASLQAAILAAFPRYAPEHSLLAVTGPRLAACLTGAADALQLLFDSAQARALLEDVYVSSPLFATGTAMLRAFLQRVLQNRKQQQQQQRTQQSEQQQPLRILEVGAGTGGTTHALLEELLLASSSSSPSSGEEEPPSFCYVFTDISAALVSASKRRFQARYGASVVERHMDFSVLDIEAETLPAHLLAACDLVVSSNCIHATRSLPHSCRNLYRLLRPGGGTLCLLELTRPLRWLDCVFGLLDGWWRFDDARDYVLANEEHWRTQLLEAGFGRVEWSGSGNCIEEKVFRLILGAKI</sequence>
<evidence type="ECO:0000256" key="1">
    <source>
        <dbReference type="ARBA" id="ARBA00005179"/>
    </source>
</evidence>
<comment type="pathway">
    <text evidence="1">Secondary metabolite biosynthesis.</text>
</comment>
<dbReference type="GO" id="GO:0032259">
    <property type="term" value="P:methylation"/>
    <property type="evidence" value="ECO:0007669"/>
    <property type="project" value="UniProtKB-KW"/>
</dbReference>
<keyword evidence="6" id="KW-0511">Multifunctional enzyme</keyword>
<dbReference type="InterPro" id="IPR042104">
    <property type="entry name" value="PKS_dehydratase_sf"/>
</dbReference>
<name>A0A5N5D0B0_9PEZI</name>
<dbReference type="InterPro" id="IPR041068">
    <property type="entry name" value="HTH_51"/>
</dbReference>
<keyword evidence="4" id="KW-0489">Methyltransferase</keyword>
<dbReference type="GO" id="GO:0008168">
    <property type="term" value="F:methyltransferase activity"/>
    <property type="evidence" value="ECO:0007669"/>
    <property type="project" value="UniProtKB-KW"/>
</dbReference>
<keyword evidence="13" id="KW-1185">Reference proteome</keyword>
<dbReference type="InterPro" id="IPR020806">
    <property type="entry name" value="PKS_PP-bd"/>
</dbReference>
<dbReference type="OrthoDB" id="429813at2759"/>
<dbReference type="InterPro" id="IPR020841">
    <property type="entry name" value="PKS_Beta-ketoAc_synthase_dom"/>
</dbReference>
<evidence type="ECO:0000259" key="11">
    <source>
        <dbReference type="PROSITE" id="PS52019"/>
    </source>
</evidence>
<dbReference type="Gene3D" id="1.10.1200.10">
    <property type="entry name" value="ACP-like"/>
    <property type="match status" value="2"/>
</dbReference>
<evidence type="ECO:0000259" key="9">
    <source>
        <dbReference type="PROSITE" id="PS50075"/>
    </source>
</evidence>
<dbReference type="SMART" id="SM00825">
    <property type="entry name" value="PKS_KS"/>
    <property type="match status" value="1"/>
</dbReference>
<dbReference type="InterPro" id="IPR013217">
    <property type="entry name" value="Methyltransf_12"/>
</dbReference>
<dbReference type="PROSITE" id="PS52004">
    <property type="entry name" value="KS3_2"/>
    <property type="match status" value="1"/>
</dbReference>
<dbReference type="SUPFAM" id="SSF53335">
    <property type="entry name" value="S-adenosyl-L-methionine-dependent methyltransferases"/>
    <property type="match status" value="1"/>
</dbReference>
<reference evidence="12 13" key="1">
    <citation type="journal article" date="2019" name="Sci. Rep.">
        <title>A multi-omics analysis of the grapevine pathogen Lasiodiplodia theobromae reveals that temperature affects the expression of virulence- and pathogenicity-related genes.</title>
        <authorList>
            <person name="Felix C."/>
            <person name="Meneses R."/>
            <person name="Goncalves M.F.M."/>
            <person name="Tilleman L."/>
            <person name="Duarte A.S."/>
            <person name="Jorrin-Novo J.V."/>
            <person name="Van de Peer Y."/>
            <person name="Deforce D."/>
            <person name="Van Nieuwerburgh F."/>
            <person name="Esteves A.C."/>
            <person name="Alves A."/>
        </authorList>
    </citation>
    <scope>NUCLEOTIDE SEQUENCE [LARGE SCALE GENOMIC DNA]</scope>
    <source>
        <strain evidence="12 13">LA-SOL3</strain>
    </source>
</reference>
<dbReference type="Gene3D" id="3.10.129.110">
    <property type="entry name" value="Polyketide synthase dehydratase"/>
    <property type="match status" value="1"/>
</dbReference>
<dbReference type="InterPro" id="IPR014031">
    <property type="entry name" value="Ketoacyl_synth_C"/>
</dbReference>
<protein>
    <submittedName>
        <fullName evidence="12">Non-reducing polyketide synthase andM</fullName>
    </submittedName>
</protein>
<dbReference type="GO" id="GO:0006633">
    <property type="term" value="P:fatty acid biosynthetic process"/>
    <property type="evidence" value="ECO:0007669"/>
    <property type="project" value="InterPro"/>
</dbReference>
<dbReference type="Proteomes" id="UP000325902">
    <property type="component" value="Unassembled WGS sequence"/>
</dbReference>
<proteinExistence type="predicted"/>
<dbReference type="PROSITE" id="PS00606">
    <property type="entry name" value="KS3_1"/>
    <property type="match status" value="1"/>
</dbReference>
<dbReference type="InterPro" id="IPR036736">
    <property type="entry name" value="ACP-like_sf"/>
</dbReference>
<dbReference type="InterPro" id="IPR050091">
    <property type="entry name" value="PKS_NRPS_Biosynth_Enz"/>
</dbReference>
<dbReference type="Gene3D" id="3.40.50.150">
    <property type="entry name" value="Vaccinia Virus protein VP39"/>
    <property type="match status" value="1"/>
</dbReference>
<dbReference type="Gene3D" id="3.40.366.10">
    <property type="entry name" value="Malonyl-Coenzyme A Acyl Carrier Protein, domain 2"/>
    <property type="match status" value="2"/>
</dbReference>
<dbReference type="InterPro" id="IPR049900">
    <property type="entry name" value="PKS_mFAS_DH"/>
</dbReference>
<dbReference type="InterPro" id="IPR001227">
    <property type="entry name" value="Ac_transferase_dom_sf"/>
</dbReference>
<evidence type="ECO:0000313" key="12">
    <source>
        <dbReference type="EMBL" id="KAB2571089.1"/>
    </source>
</evidence>
<dbReference type="InterPro" id="IPR016035">
    <property type="entry name" value="Acyl_Trfase/lysoPLipase"/>
</dbReference>
<dbReference type="SUPFAM" id="SSF52151">
    <property type="entry name" value="FabD/lysophospholipase-like"/>
    <property type="match status" value="1"/>
</dbReference>
<dbReference type="SUPFAM" id="SSF53901">
    <property type="entry name" value="Thiolase-like"/>
    <property type="match status" value="1"/>
</dbReference>
<dbReference type="InterPro" id="IPR016036">
    <property type="entry name" value="Malonyl_transacylase_ACP-bd"/>
</dbReference>
<dbReference type="GO" id="GO:0004312">
    <property type="term" value="F:fatty acid synthase activity"/>
    <property type="evidence" value="ECO:0007669"/>
    <property type="project" value="TreeGrafter"/>
</dbReference>
<dbReference type="SMART" id="SM00823">
    <property type="entry name" value="PKS_PP"/>
    <property type="match status" value="2"/>
</dbReference>
<keyword evidence="3" id="KW-0597">Phosphoprotein</keyword>
<dbReference type="Pfam" id="PF00550">
    <property type="entry name" value="PP-binding"/>
    <property type="match status" value="2"/>
</dbReference>
<feature type="domain" description="Carrier" evidence="9">
    <location>
        <begin position="1685"/>
        <end position="1766"/>
    </location>
</feature>
<keyword evidence="2" id="KW-0596">Phosphopantetheine</keyword>
<comment type="caution">
    <text evidence="12">The sequence shown here is derived from an EMBL/GenBank/DDBJ whole genome shotgun (WGS) entry which is preliminary data.</text>
</comment>
<evidence type="ECO:0000256" key="5">
    <source>
        <dbReference type="ARBA" id="ARBA00022679"/>
    </source>
</evidence>
<feature type="domain" description="Ketosynthase family 3 (KS3)" evidence="10">
    <location>
        <begin position="332"/>
        <end position="748"/>
    </location>
</feature>
<feature type="region of interest" description="N-terminal hotdog fold" evidence="7">
    <location>
        <begin position="1225"/>
        <end position="1354"/>
    </location>
</feature>
<dbReference type="SUPFAM" id="SSF47336">
    <property type="entry name" value="ACP-like"/>
    <property type="match status" value="2"/>
</dbReference>
<dbReference type="PROSITE" id="PS52019">
    <property type="entry name" value="PKS_MFAS_DH"/>
    <property type="match status" value="1"/>
</dbReference>
<dbReference type="CDD" id="cd00833">
    <property type="entry name" value="PKS"/>
    <property type="match status" value="1"/>
</dbReference>
<dbReference type="Pfam" id="PF16073">
    <property type="entry name" value="SAT"/>
    <property type="match status" value="1"/>
</dbReference>
<dbReference type="SUPFAM" id="SSF55048">
    <property type="entry name" value="Probable ACP-binding domain of malonyl-CoA ACP transacylase"/>
    <property type="match status" value="1"/>
</dbReference>
<evidence type="ECO:0000256" key="2">
    <source>
        <dbReference type="ARBA" id="ARBA00022450"/>
    </source>
</evidence>
<dbReference type="InterPro" id="IPR009081">
    <property type="entry name" value="PP-bd_ACP"/>
</dbReference>
<organism evidence="12 13">
    <name type="scientific">Lasiodiplodia theobromae</name>
    <dbReference type="NCBI Taxonomy" id="45133"/>
    <lineage>
        <taxon>Eukaryota</taxon>
        <taxon>Fungi</taxon>
        <taxon>Dikarya</taxon>
        <taxon>Ascomycota</taxon>
        <taxon>Pezizomycotina</taxon>
        <taxon>Dothideomycetes</taxon>
        <taxon>Dothideomycetes incertae sedis</taxon>
        <taxon>Botryosphaeriales</taxon>
        <taxon>Botryosphaeriaceae</taxon>
        <taxon>Lasiodiplodia</taxon>
    </lineage>
</organism>
<dbReference type="Pfam" id="PF00698">
    <property type="entry name" value="Acyl_transf_1"/>
    <property type="match status" value="1"/>
</dbReference>
<feature type="region of interest" description="C-terminal hotdog fold" evidence="7">
    <location>
        <begin position="1379"/>
        <end position="1531"/>
    </location>
</feature>